<feature type="transmembrane region" description="Helical" evidence="1">
    <location>
        <begin position="32"/>
        <end position="50"/>
    </location>
</feature>
<keyword evidence="1" id="KW-1133">Transmembrane helix</keyword>
<accession>A0ABR9ZN10</accession>
<feature type="transmembrane region" description="Helical" evidence="1">
    <location>
        <begin position="187"/>
        <end position="203"/>
    </location>
</feature>
<feature type="transmembrane region" description="Helical" evidence="1">
    <location>
        <begin position="215"/>
        <end position="234"/>
    </location>
</feature>
<evidence type="ECO:0000313" key="2">
    <source>
        <dbReference type="EMBL" id="MBF4691850.1"/>
    </source>
</evidence>
<proteinExistence type="predicted"/>
<organism evidence="2 3">
    <name type="scientific">Fusibacter ferrireducens</name>
    <dbReference type="NCBI Taxonomy" id="2785058"/>
    <lineage>
        <taxon>Bacteria</taxon>
        <taxon>Bacillati</taxon>
        <taxon>Bacillota</taxon>
        <taxon>Clostridia</taxon>
        <taxon>Eubacteriales</taxon>
        <taxon>Eubacteriales Family XII. Incertae Sedis</taxon>
        <taxon>Fusibacter</taxon>
    </lineage>
</organism>
<keyword evidence="3" id="KW-1185">Reference proteome</keyword>
<sequence>MKSENFFKYLKSKDFRIIFFDLTFYILGIKSFYNSFLLLPLPVIVIAILIKFSRRYDRNYASEISFQLIEFLNYINSNLSIGMSFEHAILSYEKDRYSSFDDNMRRRFEKLINAIRMGVSQEQLLGVLETVFPIRDTKRFASMLIQSMKTGANQSFIVSITLDKLYIKHKTESEIQMILYQKKTEQMILCMAPMLVILMIRGMSPEYLMPLYTEVIGRMIMTFSFSLLVAMKLISKKIIQIEV</sequence>
<comment type="caution">
    <text evidence="2">The sequence shown here is derived from an EMBL/GenBank/DDBJ whole genome shotgun (WGS) entry which is preliminary data.</text>
</comment>
<evidence type="ECO:0000313" key="3">
    <source>
        <dbReference type="Proteomes" id="UP000614200"/>
    </source>
</evidence>
<keyword evidence="1" id="KW-0472">Membrane</keyword>
<evidence type="ECO:0008006" key="4">
    <source>
        <dbReference type="Google" id="ProtNLM"/>
    </source>
</evidence>
<protein>
    <recommendedName>
        <fullName evidence="4">Type II secretion system protein GspF domain-containing protein</fullName>
    </recommendedName>
</protein>
<dbReference type="EMBL" id="JADKNH010000001">
    <property type="protein sequence ID" value="MBF4691850.1"/>
    <property type="molecule type" value="Genomic_DNA"/>
</dbReference>
<name>A0ABR9ZN10_9FIRM</name>
<dbReference type="RefSeq" id="WP_194700081.1">
    <property type="nucleotide sequence ID" value="NZ_JADKNH010000001.1"/>
</dbReference>
<dbReference type="PANTHER" id="PTHR35007:SF1">
    <property type="entry name" value="PILUS ASSEMBLY PROTEIN"/>
    <property type="match status" value="1"/>
</dbReference>
<dbReference type="PANTHER" id="PTHR35007">
    <property type="entry name" value="INTEGRAL MEMBRANE PROTEIN-RELATED"/>
    <property type="match status" value="1"/>
</dbReference>
<reference evidence="2 3" key="1">
    <citation type="submission" date="2020-11" db="EMBL/GenBank/DDBJ databases">
        <title>Fusibacter basophilias sp. nov.</title>
        <authorList>
            <person name="Qiu D."/>
        </authorList>
    </citation>
    <scope>NUCLEOTIDE SEQUENCE [LARGE SCALE GENOMIC DNA]</scope>
    <source>
        <strain evidence="2 3">Q10-2</strain>
    </source>
</reference>
<evidence type="ECO:0000256" key="1">
    <source>
        <dbReference type="SAM" id="Phobius"/>
    </source>
</evidence>
<gene>
    <name evidence="2" type="ORF">ISU02_01905</name>
</gene>
<dbReference type="Proteomes" id="UP000614200">
    <property type="component" value="Unassembled WGS sequence"/>
</dbReference>
<keyword evidence="1" id="KW-0812">Transmembrane</keyword>